<protein>
    <recommendedName>
        <fullName evidence="3">beta-N-acetylhexosaminidase</fullName>
        <ecNumber evidence="3">3.2.1.52</ecNumber>
    </recommendedName>
</protein>
<dbReference type="InterPro" id="IPR017853">
    <property type="entry name" value="GH"/>
</dbReference>
<name>A0A1T4LAF8_9SPIR</name>
<evidence type="ECO:0000313" key="8">
    <source>
        <dbReference type="Proteomes" id="UP000190395"/>
    </source>
</evidence>
<dbReference type="PANTHER" id="PTHR30480">
    <property type="entry name" value="BETA-HEXOSAMINIDASE-RELATED"/>
    <property type="match status" value="1"/>
</dbReference>
<sequence length="430" mass="48298">MNCYSNLKKTKKTAEKIWKIFPLFLTSFFILSCASKAEKQRLYEIAVQDSKKTAIEQFVSQLPENVKISQLFLVNIEGNKNYFPVEKTGSLYGKKNEGEPLLPGGCLFFSYNIADSKEQVRSFIKSINSFYSKNNNVLPFIAVDQEGGSVNRLRKITGNFPSEKYISQNFDEAKARELYEKQASQMAELGFNLNLAPVVEVETLENSGFLDTRSFGSLEKVLFYAPLEINAFENQKIATVLKHFPGNSNTDPHTGLPEIKISSERLKNELLEPFKKLLPLSSSVLMSHARITVEDDPSYCDSSIPACISKFWVTKVLREDFGFEGLILSDDIFMGALADNGFLSEDAAIRAIEAGVNIIMLSEKRFGSVAKILLKKASESQEFNQKIQKSVQKIIEYKIKGGVLELRQIDFDSDGKKLKVPAFKVVAADF</sequence>
<dbReference type="SUPFAM" id="SSF51445">
    <property type="entry name" value="(Trans)glycosidases"/>
    <property type="match status" value="1"/>
</dbReference>
<dbReference type="GO" id="GO:0005975">
    <property type="term" value="P:carbohydrate metabolic process"/>
    <property type="evidence" value="ECO:0007669"/>
    <property type="project" value="InterPro"/>
</dbReference>
<dbReference type="GO" id="GO:0009254">
    <property type="term" value="P:peptidoglycan turnover"/>
    <property type="evidence" value="ECO:0007669"/>
    <property type="project" value="TreeGrafter"/>
</dbReference>
<dbReference type="EMBL" id="FUXC01000002">
    <property type="protein sequence ID" value="SJZ51762.1"/>
    <property type="molecule type" value="Genomic_DNA"/>
</dbReference>
<dbReference type="Pfam" id="PF00933">
    <property type="entry name" value="Glyco_hydro_3"/>
    <property type="match status" value="1"/>
</dbReference>
<dbReference type="EC" id="3.2.1.52" evidence="3"/>
<evidence type="ECO:0000256" key="3">
    <source>
        <dbReference type="ARBA" id="ARBA00012663"/>
    </source>
</evidence>
<evidence type="ECO:0000256" key="1">
    <source>
        <dbReference type="ARBA" id="ARBA00001231"/>
    </source>
</evidence>
<reference evidence="7 8" key="1">
    <citation type="submission" date="2017-02" db="EMBL/GenBank/DDBJ databases">
        <authorList>
            <person name="Peterson S.W."/>
        </authorList>
    </citation>
    <scope>NUCLEOTIDE SEQUENCE [LARGE SCALE GENOMIC DNA]</scope>
    <source>
        <strain evidence="7 8">ATCC BAA-909</strain>
    </source>
</reference>
<keyword evidence="8" id="KW-1185">Reference proteome</keyword>
<keyword evidence="4" id="KW-0378">Hydrolase</keyword>
<feature type="domain" description="Glycoside hydrolase family 3 N-terminal" evidence="6">
    <location>
        <begin position="104"/>
        <end position="395"/>
    </location>
</feature>
<evidence type="ECO:0000313" key="7">
    <source>
        <dbReference type="EMBL" id="SJZ51762.1"/>
    </source>
</evidence>
<evidence type="ECO:0000259" key="6">
    <source>
        <dbReference type="Pfam" id="PF00933"/>
    </source>
</evidence>
<dbReference type="PANTHER" id="PTHR30480:SF13">
    <property type="entry name" value="BETA-HEXOSAMINIDASE"/>
    <property type="match status" value="1"/>
</dbReference>
<keyword evidence="5" id="KW-0326">Glycosidase</keyword>
<evidence type="ECO:0000256" key="2">
    <source>
        <dbReference type="ARBA" id="ARBA00005336"/>
    </source>
</evidence>
<dbReference type="STRING" id="225004.SAMN02745152_00454"/>
<dbReference type="InterPro" id="IPR036962">
    <property type="entry name" value="Glyco_hydro_3_N_sf"/>
</dbReference>
<dbReference type="OrthoDB" id="9805821at2"/>
<comment type="catalytic activity">
    <reaction evidence="1">
        <text>Hydrolysis of terminal non-reducing N-acetyl-D-hexosamine residues in N-acetyl-beta-D-hexosaminides.</text>
        <dbReference type="EC" id="3.2.1.52"/>
    </reaction>
</comment>
<evidence type="ECO:0000256" key="4">
    <source>
        <dbReference type="ARBA" id="ARBA00022801"/>
    </source>
</evidence>
<dbReference type="InterPro" id="IPR050226">
    <property type="entry name" value="NagZ_Beta-hexosaminidase"/>
</dbReference>
<gene>
    <name evidence="7" type="ORF">SAMN02745152_00454</name>
</gene>
<accession>A0A1T4LAF8</accession>
<dbReference type="Gene3D" id="3.20.20.300">
    <property type="entry name" value="Glycoside hydrolase, family 3, N-terminal domain"/>
    <property type="match status" value="1"/>
</dbReference>
<dbReference type="InterPro" id="IPR001764">
    <property type="entry name" value="Glyco_hydro_3_N"/>
</dbReference>
<dbReference type="Proteomes" id="UP000190395">
    <property type="component" value="Unassembled WGS sequence"/>
</dbReference>
<evidence type="ECO:0000256" key="5">
    <source>
        <dbReference type="ARBA" id="ARBA00023295"/>
    </source>
</evidence>
<dbReference type="AlphaFoldDB" id="A0A1T4LAF8"/>
<organism evidence="7 8">
    <name type="scientific">Treponema berlinense</name>
    <dbReference type="NCBI Taxonomy" id="225004"/>
    <lineage>
        <taxon>Bacteria</taxon>
        <taxon>Pseudomonadati</taxon>
        <taxon>Spirochaetota</taxon>
        <taxon>Spirochaetia</taxon>
        <taxon>Spirochaetales</taxon>
        <taxon>Treponemataceae</taxon>
        <taxon>Treponema</taxon>
    </lineage>
</organism>
<dbReference type="GO" id="GO:0004563">
    <property type="term" value="F:beta-N-acetylhexosaminidase activity"/>
    <property type="evidence" value="ECO:0007669"/>
    <property type="project" value="UniProtKB-EC"/>
</dbReference>
<proteinExistence type="inferred from homology"/>
<comment type="similarity">
    <text evidence="2">Belongs to the glycosyl hydrolase 3 family.</text>
</comment>